<feature type="domain" description="HSF-type DNA-binding" evidence="6">
    <location>
        <begin position="68"/>
        <end position="92"/>
    </location>
</feature>
<gene>
    <name evidence="7" type="ORF">OGAPHI_000489</name>
</gene>
<evidence type="ECO:0000256" key="1">
    <source>
        <dbReference type="ARBA" id="ARBA00004123"/>
    </source>
</evidence>
<dbReference type="OrthoDB" id="60033at2759"/>
<feature type="region of interest" description="Disordered" evidence="5">
    <location>
        <begin position="394"/>
        <end position="585"/>
    </location>
</feature>
<evidence type="ECO:0000256" key="3">
    <source>
        <dbReference type="ARBA" id="ARBA00023242"/>
    </source>
</evidence>
<dbReference type="InterPro" id="IPR036388">
    <property type="entry name" value="WH-like_DNA-bd_sf"/>
</dbReference>
<dbReference type="SUPFAM" id="SSF46785">
    <property type="entry name" value="Winged helix' DNA-binding domain"/>
    <property type="match status" value="1"/>
</dbReference>
<comment type="similarity">
    <text evidence="4">Belongs to the HSF family.</text>
</comment>
<comment type="caution">
    <text evidence="7">The sequence shown here is derived from an EMBL/GenBank/DDBJ whole genome shotgun (WGS) entry which is preliminary data.</text>
</comment>
<evidence type="ECO:0000259" key="6">
    <source>
        <dbReference type="PROSITE" id="PS00434"/>
    </source>
</evidence>
<dbReference type="InterPro" id="IPR000232">
    <property type="entry name" value="HSF_DNA-bd"/>
</dbReference>
<feature type="compositionally biased region" description="Polar residues" evidence="5">
    <location>
        <begin position="459"/>
        <end position="493"/>
    </location>
</feature>
<dbReference type="InterPro" id="IPR036390">
    <property type="entry name" value="WH_DNA-bd_sf"/>
</dbReference>
<dbReference type="Pfam" id="PF00447">
    <property type="entry name" value="HSF_DNA-bind"/>
    <property type="match status" value="1"/>
</dbReference>
<feature type="compositionally biased region" description="Basic and acidic residues" evidence="5">
    <location>
        <begin position="420"/>
        <end position="431"/>
    </location>
</feature>
<dbReference type="RefSeq" id="XP_046064565.1">
    <property type="nucleotide sequence ID" value="XM_046206036.1"/>
</dbReference>
<feature type="compositionally biased region" description="Polar residues" evidence="5">
    <location>
        <begin position="537"/>
        <end position="562"/>
    </location>
</feature>
<feature type="compositionally biased region" description="Basic and acidic residues" evidence="5">
    <location>
        <begin position="8"/>
        <end position="24"/>
    </location>
</feature>
<reference evidence="7" key="2">
    <citation type="submission" date="2021-01" db="EMBL/GenBank/DDBJ databases">
        <authorList>
            <person name="Schikora-Tamarit M.A."/>
        </authorList>
    </citation>
    <scope>NUCLEOTIDE SEQUENCE</scope>
    <source>
        <strain evidence="7">CBS6075</strain>
    </source>
</reference>
<dbReference type="Proteomes" id="UP000769157">
    <property type="component" value="Unassembled WGS sequence"/>
</dbReference>
<protein>
    <recommendedName>
        <fullName evidence="6">HSF-type DNA-binding domain-containing protein</fullName>
    </recommendedName>
</protein>
<evidence type="ECO:0000256" key="2">
    <source>
        <dbReference type="ARBA" id="ARBA00023125"/>
    </source>
</evidence>
<dbReference type="PRINTS" id="PR00056">
    <property type="entry name" value="HSFDOMAIN"/>
</dbReference>
<accession>A0A9P8T9W5</accession>
<dbReference type="GeneID" id="70232457"/>
<dbReference type="PANTHER" id="PTHR10015:SF396">
    <property type="entry name" value="FLOCCULATION SUPPRESSION PROTEIN"/>
    <property type="match status" value="1"/>
</dbReference>
<feature type="region of interest" description="Disordered" evidence="5">
    <location>
        <begin position="332"/>
        <end position="352"/>
    </location>
</feature>
<dbReference type="GO" id="GO:0043565">
    <property type="term" value="F:sequence-specific DNA binding"/>
    <property type="evidence" value="ECO:0007669"/>
    <property type="project" value="InterPro"/>
</dbReference>
<keyword evidence="8" id="KW-1185">Reference proteome</keyword>
<dbReference type="PANTHER" id="PTHR10015">
    <property type="entry name" value="HEAT SHOCK TRANSCRIPTION FACTOR"/>
    <property type="match status" value="1"/>
</dbReference>
<feature type="region of interest" description="Disordered" evidence="5">
    <location>
        <begin position="98"/>
        <end position="119"/>
    </location>
</feature>
<keyword evidence="2" id="KW-0238">DNA-binding</keyword>
<dbReference type="EMBL" id="JAEUBE010000070">
    <property type="protein sequence ID" value="KAH3671266.1"/>
    <property type="molecule type" value="Genomic_DNA"/>
</dbReference>
<evidence type="ECO:0000313" key="7">
    <source>
        <dbReference type="EMBL" id="KAH3671266.1"/>
    </source>
</evidence>
<organism evidence="7 8">
    <name type="scientific">Ogataea philodendri</name>
    <dbReference type="NCBI Taxonomy" id="1378263"/>
    <lineage>
        <taxon>Eukaryota</taxon>
        <taxon>Fungi</taxon>
        <taxon>Dikarya</taxon>
        <taxon>Ascomycota</taxon>
        <taxon>Saccharomycotina</taxon>
        <taxon>Pichiomycetes</taxon>
        <taxon>Pichiales</taxon>
        <taxon>Pichiaceae</taxon>
        <taxon>Ogataea</taxon>
    </lineage>
</organism>
<dbReference type="PROSITE" id="PS00434">
    <property type="entry name" value="HSF_DOMAIN"/>
    <property type="match status" value="1"/>
</dbReference>
<dbReference type="Gene3D" id="1.10.10.10">
    <property type="entry name" value="Winged helix-like DNA-binding domain superfamily/Winged helix DNA-binding domain"/>
    <property type="match status" value="1"/>
</dbReference>
<comment type="subcellular location">
    <subcellularLocation>
        <location evidence="1">Nucleus</location>
    </subcellularLocation>
</comment>
<evidence type="ECO:0000313" key="8">
    <source>
        <dbReference type="Proteomes" id="UP000769157"/>
    </source>
</evidence>
<evidence type="ECO:0000256" key="5">
    <source>
        <dbReference type="SAM" id="MobiDB-lite"/>
    </source>
</evidence>
<dbReference type="GO" id="GO:0005634">
    <property type="term" value="C:nucleus"/>
    <property type="evidence" value="ECO:0007669"/>
    <property type="project" value="UniProtKB-SubCell"/>
</dbReference>
<dbReference type="GO" id="GO:0003700">
    <property type="term" value="F:DNA-binding transcription factor activity"/>
    <property type="evidence" value="ECO:0007669"/>
    <property type="project" value="InterPro"/>
</dbReference>
<reference evidence="7" key="1">
    <citation type="journal article" date="2021" name="Open Biol.">
        <title>Shared evolutionary footprints suggest mitochondrial oxidative damage underlies multiple complex I losses in fungi.</title>
        <authorList>
            <person name="Schikora-Tamarit M.A."/>
            <person name="Marcet-Houben M."/>
            <person name="Nosek J."/>
            <person name="Gabaldon T."/>
        </authorList>
    </citation>
    <scope>NUCLEOTIDE SEQUENCE</scope>
    <source>
        <strain evidence="7">CBS6075</strain>
    </source>
</reference>
<dbReference type="SMART" id="SM00415">
    <property type="entry name" value="HSF"/>
    <property type="match status" value="1"/>
</dbReference>
<proteinExistence type="inferred from homology"/>
<name>A0A9P8T9W5_9ASCO</name>
<dbReference type="AlphaFoldDB" id="A0A9P8T9W5"/>
<feature type="region of interest" description="Disordered" evidence="5">
    <location>
        <begin position="1"/>
        <end position="24"/>
    </location>
</feature>
<evidence type="ECO:0000256" key="4">
    <source>
        <dbReference type="RuleBase" id="RU004020"/>
    </source>
</evidence>
<keyword evidence="3" id="KW-0539">Nucleus</keyword>
<feature type="compositionally biased region" description="Basic and acidic residues" evidence="5">
    <location>
        <begin position="563"/>
        <end position="585"/>
    </location>
</feature>
<sequence length="585" mass="65532">MLSEEPVLEPKPDDSKEVREKEQKNSNTSFIHKLYAMLEDHDLDHLIWWHSNQTSFYVLPSEEFTRVLSNYFKHANVASFIRQLNMYGFHKVNDNFNNETLTTTPPPSEQAGSRKGSNSSNNSSFVWEFKHSSDWFRQGNVEGLTQIKRRSFKNVTSQKEVHNIKVPPIEGAPEPQNYVPYRYQPNSPGDMNDTTVQEEMDMKSRMTNSYLQQQMSTSVPKTDAKYMEVAAQYSELLRSYDMLNYRYEIVKEDLTKTNYDCVSLIDVLRDVVGLVPKDPVNEQVTSKVLTELEKFKTNVLQRCAARDMAFKQLSNGPGYYGDSGMLYSEPPSSLAGPMPTPHVSISHSHQPVGRNLSASSFHPYEPSQMPYKDIRYSVSSNRSRNLSVFDPLQPATPALIPAGHPPQGPEQSPAVLNQAHEGELQPIHRDSNVMMPFSGSPGPPRRSSPGLGNPPVMLQSLSTVQTDTLKTRSSSTNSLPYLHNATSSPTNNLRRAGSNPTPPTISDEKRGSQGYSLANPPRSLPQINTPPVHEPQRNNSTASTGPTNPSSTAVFSLLNPSKSHPEDQKRDLDQADENVKRARSQ</sequence>